<evidence type="ECO:0000256" key="1">
    <source>
        <dbReference type="SAM" id="Coils"/>
    </source>
</evidence>
<dbReference type="AlphaFoldDB" id="A0A5M6DCG7"/>
<feature type="coiled-coil region" evidence="1">
    <location>
        <begin position="56"/>
        <end position="83"/>
    </location>
</feature>
<evidence type="ECO:0000313" key="4">
    <source>
        <dbReference type="Proteomes" id="UP000324479"/>
    </source>
</evidence>
<dbReference type="RefSeq" id="WP_150076531.1">
    <property type="nucleotide sequence ID" value="NZ_VWOX01000005.1"/>
</dbReference>
<sequence>MKFAILALLIVVFIAFVVMVVKAAKEWRWYHITSAVIAMLMAMILLFPTAGVLKSRQAWHKLKEDLEVQLERVKQERQTLQYGDADDAEGNQGVKDLSLELSKIGTEAGRRWRNLGVVNVDANGQVTLRKVTQAAEGTVPGVDPEANAPEVETPLVPVGLVVYGFAETNFPGADRPVPTVYLGEFRVTASAPESVTVVPTIQLERNQADAIASGRAKMWSLYELLPLDGHEAFIAEGSKADDDNVLGRVDDQLVKNLLKNASPQTLQSYLNDGKRGSPEDPAARWVKIEFTKKYTIDVDSPDELGALEGGFFDNNGRAVDSRLQRADGGSISFSPGDVLVVKEEAAKQLVDQEKVASLVDTYYLRPLNDYRYALRRIRLQIKELDIRIAEMEYEKKVLETATAATVAMLEKRQIEKLKLEQDLAQYQVENSALQSYHSDIREQLRQMNEAASSLYRSNFELLRQIQQLSLGETQLTDT</sequence>
<keyword evidence="4" id="KW-1185">Reference proteome</keyword>
<comment type="caution">
    <text evidence="3">The sequence shown here is derived from an EMBL/GenBank/DDBJ whole genome shotgun (WGS) entry which is preliminary data.</text>
</comment>
<dbReference type="EMBL" id="VWOX01000005">
    <property type="protein sequence ID" value="KAA5543779.1"/>
    <property type="molecule type" value="Genomic_DNA"/>
</dbReference>
<gene>
    <name evidence="3" type="ORF">FYK55_11415</name>
</gene>
<accession>A0A5M6DCG7</accession>
<dbReference type="Proteomes" id="UP000324479">
    <property type="component" value="Unassembled WGS sequence"/>
</dbReference>
<keyword evidence="2" id="KW-0472">Membrane</keyword>
<keyword evidence="1" id="KW-0175">Coiled coil</keyword>
<evidence type="ECO:0000313" key="3">
    <source>
        <dbReference type="EMBL" id="KAA5543779.1"/>
    </source>
</evidence>
<keyword evidence="2" id="KW-0812">Transmembrane</keyword>
<reference evidence="3 4" key="1">
    <citation type="submission" date="2019-08" db="EMBL/GenBank/DDBJ databases">
        <authorList>
            <person name="Dhanesh K."/>
            <person name="Kumar G."/>
            <person name="Sasikala C."/>
            <person name="Venkata Ramana C."/>
        </authorList>
    </citation>
    <scope>NUCLEOTIDE SEQUENCE [LARGE SCALE GENOMIC DNA]</scope>
    <source>
        <strain evidence="3 4">JC645</strain>
    </source>
</reference>
<name>A0A5M6DCG7_9BACT</name>
<protein>
    <submittedName>
        <fullName evidence="3">Uncharacterized protein</fullName>
    </submittedName>
</protein>
<proteinExistence type="predicted"/>
<organism evidence="3 4">
    <name type="scientific">Roseiconus nitratireducens</name>
    <dbReference type="NCBI Taxonomy" id="2605748"/>
    <lineage>
        <taxon>Bacteria</taxon>
        <taxon>Pseudomonadati</taxon>
        <taxon>Planctomycetota</taxon>
        <taxon>Planctomycetia</taxon>
        <taxon>Pirellulales</taxon>
        <taxon>Pirellulaceae</taxon>
        <taxon>Roseiconus</taxon>
    </lineage>
</organism>
<evidence type="ECO:0000256" key="2">
    <source>
        <dbReference type="SAM" id="Phobius"/>
    </source>
</evidence>
<feature type="coiled-coil region" evidence="1">
    <location>
        <begin position="374"/>
        <end position="429"/>
    </location>
</feature>
<feature type="transmembrane region" description="Helical" evidence="2">
    <location>
        <begin position="33"/>
        <end position="53"/>
    </location>
</feature>
<keyword evidence="2" id="KW-1133">Transmembrane helix</keyword>